<name>A0ACD3SU20_9BURK</name>
<keyword evidence="2" id="KW-1185">Reference proteome</keyword>
<proteinExistence type="predicted"/>
<accession>A0ACD3SU20</accession>
<organism evidence="1 2">
    <name type="scientific">Imbroritus primus</name>
    <dbReference type="NCBI Taxonomy" id="3058603"/>
    <lineage>
        <taxon>Bacteria</taxon>
        <taxon>Pseudomonadati</taxon>
        <taxon>Pseudomonadota</taxon>
        <taxon>Betaproteobacteria</taxon>
        <taxon>Burkholderiales</taxon>
        <taxon>Burkholderiaceae</taxon>
        <taxon>Imbroritus</taxon>
    </lineage>
</organism>
<evidence type="ECO:0000313" key="1">
    <source>
        <dbReference type="EMBL" id="TMS59722.1"/>
    </source>
</evidence>
<sequence length="431" mass="47571">MKQKQSWYEAIYRQLPAGIAGLALDGTLCFVNPAGCAMLGYDESELVGLSLRCLACPDDHHQDAPPDPSMAGLLPGVSLVTCWRHRLGHPVWVQVTCVLLDANDAPAARILQFQDISARHEELLTLRQAEQRLTLVLESAGLGAWDCDLRTGAMVLNRQWYTMLGYEPDELPAKLGAWRDLVHPGDIGRVSKAFEAHVRGETDRFEAEYRMRTRAGDWRWVLGQGRVVARSATGEATRAAGTHLDITARRREQEQARHLSLHDVLTDLPNQRLLQDRLFVALNAARRSRETVAVVFIDLDNFKSINDSHGHGVGDVVLQVAAKRLRISMRGHDTVARVGGDEFVLVLTRCESRVAVEQTVDRLLDELAQPIVIGSGSVRLEASAGIALFPNHATDAQSLLRCADIAMYAAKRKGKGCCATYDAFAMLQQAE</sequence>
<dbReference type="Proteomes" id="UP000004277">
    <property type="component" value="Unassembled WGS sequence"/>
</dbReference>
<dbReference type="EMBL" id="AKCV02000004">
    <property type="protein sequence ID" value="TMS59722.1"/>
    <property type="molecule type" value="Genomic_DNA"/>
</dbReference>
<protein>
    <submittedName>
        <fullName evidence="1">Diguanylate cyclase</fullName>
    </submittedName>
</protein>
<reference evidence="1" key="1">
    <citation type="submission" date="2019-05" db="EMBL/GenBank/DDBJ databases">
        <title>Revised genome assembly of Burkholderiaceae (previously Ralstonia) sp. PBA.</title>
        <authorList>
            <person name="Gan H.M."/>
        </authorList>
    </citation>
    <scope>NUCLEOTIDE SEQUENCE</scope>
    <source>
        <strain evidence="1">PBA</strain>
    </source>
</reference>
<evidence type="ECO:0000313" key="2">
    <source>
        <dbReference type="Proteomes" id="UP000004277"/>
    </source>
</evidence>
<gene>
    <name evidence="1" type="ORF">MW7_000825</name>
</gene>
<comment type="caution">
    <text evidence="1">The sequence shown here is derived from an EMBL/GenBank/DDBJ whole genome shotgun (WGS) entry which is preliminary data.</text>
</comment>